<dbReference type="RefSeq" id="WP_316257791.1">
    <property type="nucleotide sequence ID" value="NZ_CP132452.1"/>
</dbReference>
<evidence type="ECO:0000256" key="1">
    <source>
        <dbReference type="SAM" id="Coils"/>
    </source>
</evidence>
<keyword evidence="2" id="KW-1133">Transmembrane helix</keyword>
<geneLocation type="plasmid" evidence="3 4">
    <name>lp54</name>
</geneLocation>
<accession>A0ABZ0CJR2</accession>
<keyword evidence="2" id="KW-0812">Transmembrane</keyword>
<proteinExistence type="predicted"/>
<keyword evidence="4" id="KW-1185">Reference proteome</keyword>
<keyword evidence="1" id="KW-0175">Coiled coil</keyword>
<evidence type="ECO:0000313" key="3">
    <source>
        <dbReference type="EMBL" id="WNY64572.1"/>
    </source>
</evidence>
<protein>
    <submittedName>
        <fullName evidence="3">Complement regulator-acquiring protein</fullName>
    </submittedName>
</protein>
<name>A0ABZ0CJR2_9SPIR</name>
<evidence type="ECO:0000313" key="4">
    <source>
        <dbReference type="Proteomes" id="UP001305925"/>
    </source>
</evidence>
<dbReference type="InterPro" id="IPR008421">
    <property type="entry name" value="Borrelia_lipoprotein_PFam54/60"/>
</dbReference>
<dbReference type="EMBL" id="CP132452">
    <property type="protein sequence ID" value="WNY64572.1"/>
    <property type="molecule type" value="Genomic_DNA"/>
</dbReference>
<feature type="transmembrane region" description="Helical" evidence="2">
    <location>
        <begin position="12"/>
        <end position="30"/>
    </location>
</feature>
<organism evidence="3 4">
    <name type="scientific">Borreliella americana</name>
    <dbReference type="NCBI Taxonomy" id="478807"/>
    <lineage>
        <taxon>Bacteria</taxon>
        <taxon>Pseudomonadati</taxon>
        <taxon>Spirochaetota</taxon>
        <taxon>Spirochaetia</taxon>
        <taxon>Spirochaetales</taxon>
        <taxon>Borreliaceae</taxon>
        <taxon>Borreliella</taxon>
    </lineage>
</organism>
<dbReference type="Proteomes" id="UP001305925">
    <property type="component" value="Plasmid lp54"/>
</dbReference>
<keyword evidence="2" id="KW-0472">Membrane</keyword>
<dbReference type="Pfam" id="PF05714">
    <property type="entry name" value="PFam54_60"/>
    <property type="match status" value="1"/>
</dbReference>
<gene>
    <name evidence="3" type="ORF">QIA00_04755</name>
</gene>
<feature type="coiled-coil region" evidence="1">
    <location>
        <begin position="44"/>
        <end position="114"/>
    </location>
</feature>
<dbReference type="Gene3D" id="1.10.3160.10">
    <property type="entry name" value="Bbcrasp-1"/>
    <property type="match status" value="1"/>
</dbReference>
<keyword evidence="3" id="KW-0614">Plasmid</keyword>
<sequence>MKKVKLNITNINIITMILTFICISCAPAPFSKIDPKVSGKFKLKKNSKTKKNNKLKKNTNLEENTQNFEDESGDLILYNQKFIKTTDSELKEIATKLETQKKEENTQIDKINKEEYGLLDAYIDAYPTMANEDEKMILKRMLYSSLDYKKENIETLKEILEKLMYNLGNDPKIAAVFLYRVALGIQLRLENHLTSINKILKTKSKEDSKMLLEQAKSALQLKEMFKKRLKETIEDYRQNTNNIKENKILVEHFNKYYQDPNSFQYVS</sequence>
<evidence type="ECO:0000256" key="2">
    <source>
        <dbReference type="SAM" id="Phobius"/>
    </source>
</evidence>
<dbReference type="NCBIfam" id="NF033729">
    <property type="entry name" value="borfam54_2"/>
    <property type="match status" value="1"/>
</dbReference>
<reference evidence="3" key="1">
    <citation type="submission" date="2023-07" db="EMBL/GenBank/DDBJ databases">
        <title>Genome sequencing of multiple Borrelia sensu lato isolates.</title>
        <authorList>
            <person name="Mongodin E.F."/>
            <person name="Rudenko N."/>
            <person name="Fraser C.M."/>
            <person name="Schutzer S."/>
            <person name="Luft B."/>
            <person name="Morgan R."/>
            <person name="Chastens S."/>
            <person name="Qiu W."/>
        </authorList>
    </citation>
    <scope>NUCLEOTIDE SEQUENCE [LARGE SCALE GENOMIC DNA]</scope>
    <source>
        <strain evidence="3">SCW30h</strain>
    </source>
</reference>